<comment type="caution">
    <text evidence="1">The sequence shown here is derived from an EMBL/GenBank/DDBJ whole genome shotgun (WGS) entry which is preliminary data.</text>
</comment>
<proteinExistence type="predicted"/>
<name>A0ABT3ZSZ3_9BURK</name>
<dbReference type="Proteomes" id="UP001082899">
    <property type="component" value="Unassembled WGS sequence"/>
</dbReference>
<sequence length="129" mass="13741">MHDGTYRLLPGQIRGFGLRRQTLLLARDGPLRLTYRDAALDWLPGVVTPTTILLDEGAAYRMPCDAWVDIRTGAGTGMGGGASGRASGEAGAVTLGIASAAMPALPRRMLAWAARAMRRHRAVTRNAGR</sequence>
<evidence type="ECO:0008006" key="3">
    <source>
        <dbReference type="Google" id="ProtNLM"/>
    </source>
</evidence>
<organism evidence="1 2">
    <name type="scientific">Robbsia betulipollinis</name>
    <dbReference type="NCBI Taxonomy" id="2981849"/>
    <lineage>
        <taxon>Bacteria</taxon>
        <taxon>Pseudomonadati</taxon>
        <taxon>Pseudomonadota</taxon>
        <taxon>Betaproteobacteria</taxon>
        <taxon>Burkholderiales</taxon>
        <taxon>Burkholderiaceae</taxon>
        <taxon>Robbsia</taxon>
    </lineage>
</organism>
<protein>
    <recommendedName>
        <fullName evidence="3">DUF2917 domain-containing protein</fullName>
    </recommendedName>
</protein>
<evidence type="ECO:0000313" key="2">
    <source>
        <dbReference type="Proteomes" id="UP001082899"/>
    </source>
</evidence>
<dbReference type="EMBL" id="JAPMXC010000011">
    <property type="protein sequence ID" value="MCY0389689.1"/>
    <property type="molecule type" value="Genomic_DNA"/>
</dbReference>
<accession>A0ABT3ZSZ3</accession>
<keyword evidence="2" id="KW-1185">Reference proteome</keyword>
<evidence type="ECO:0000313" key="1">
    <source>
        <dbReference type="EMBL" id="MCY0389689.1"/>
    </source>
</evidence>
<gene>
    <name evidence="1" type="ORF">OVY01_21325</name>
</gene>
<reference evidence="1" key="1">
    <citation type="submission" date="2022-11" db="EMBL/GenBank/DDBJ databases">
        <title>Robbsia betulipollinis sp. nov., isolated from pollen of birch (Betula pendula).</title>
        <authorList>
            <person name="Shi H."/>
            <person name="Ambika Manirajan B."/>
            <person name="Ratering S."/>
            <person name="Geissler-Plaum R."/>
            <person name="Schnell S."/>
        </authorList>
    </citation>
    <scope>NUCLEOTIDE SEQUENCE</scope>
    <source>
        <strain evidence="1">Bb-Pol-6</strain>
    </source>
</reference>
<dbReference type="RefSeq" id="WP_267849614.1">
    <property type="nucleotide sequence ID" value="NZ_JAPMXC010000011.1"/>
</dbReference>